<dbReference type="RefSeq" id="WP_140192791.1">
    <property type="nucleotide sequence ID" value="NZ_CP065915.1"/>
</dbReference>
<comment type="caution">
    <text evidence="1">The sequence shown here is derived from an EMBL/GenBank/DDBJ whole genome shotgun (WGS) entry which is preliminary data.</text>
</comment>
<gene>
    <name evidence="1" type="ORF">FHY64_02090</name>
</gene>
<keyword evidence="2" id="KW-1185">Reference proteome</keyword>
<proteinExistence type="predicted"/>
<dbReference type="AlphaFoldDB" id="A0A5C5GBD8"/>
<name>A0A5C5GBD8_9RHOB</name>
<accession>A0A5C5GBD8</accession>
<dbReference type="EMBL" id="VFFF01000001">
    <property type="protein sequence ID" value="TNY32112.1"/>
    <property type="molecule type" value="Genomic_DNA"/>
</dbReference>
<evidence type="ECO:0000313" key="2">
    <source>
        <dbReference type="Proteomes" id="UP000314011"/>
    </source>
</evidence>
<dbReference type="Proteomes" id="UP000314011">
    <property type="component" value="Unassembled WGS sequence"/>
</dbReference>
<reference evidence="1 2" key="1">
    <citation type="submission" date="2019-06" db="EMBL/GenBank/DDBJ databases">
        <title>Genome of new Rhodobacteraceae sp. SM1903.</title>
        <authorList>
            <person name="Ren X."/>
        </authorList>
    </citation>
    <scope>NUCLEOTIDE SEQUENCE [LARGE SCALE GENOMIC DNA]</scope>
    <source>
        <strain evidence="1 2">SM1903</strain>
    </source>
</reference>
<evidence type="ECO:0000313" key="1">
    <source>
        <dbReference type="EMBL" id="TNY32112.1"/>
    </source>
</evidence>
<sequence>MSWTSVTAEWQVFIRAFCAAFPHLDGEALRRFRGDRAKLVTYLSEAHDLTEAEACETLTDWFDLNGPRILAELARAA</sequence>
<protein>
    <submittedName>
        <fullName evidence="1">Uncharacterized protein</fullName>
    </submittedName>
</protein>
<dbReference type="OrthoDB" id="7871041at2"/>
<organism evidence="1 2">
    <name type="scientific">Pelagovum pacificum</name>
    <dbReference type="NCBI Taxonomy" id="2588711"/>
    <lineage>
        <taxon>Bacteria</taxon>
        <taxon>Pseudomonadati</taxon>
        <taxon>Pseudomonadota</taxon>
        <taxon>Alphaproteobacteria</taxon>
        <taxon>Rhodobacterales</taxon>
        <taxon>Paracoccaceae</taxon>
        <taxon>Pelagovum</taxon>
    </lineage>
</organism>